<evidence type="ECO:0000256" key="1">
    <source>
        <dbReference type="ARBA" id="ARBA00004613"/>
    </source>
</evidence>
<gene>
    <name evidence="8" type="ORF">RHGRI_008833</name>
</gene>
<dbReference type="GO" id="GO:0046912">
    <property type="term" value="F:acyltransferase activity, acyl groups converted into alkyl on transfer"/>
    <property type="evidence" value="ECO:0007669"/>
    <property type="project" value="InterPro"/>
</dbReference>
<dbReference type="GO" id="GO:0019752">
    <property type="term" value="P:carboxylic acid metabolic process"/>
    <property type="evidence" value="ECO:0007669"/>
    <property type="project" value="InterPro"/>
</dbReference>
<dbReference type="Pfam" id="PF01535">
    <property type="entry name" value="PPR"/>
    <property type="match status" value="2"/>
</dbReference>
<comment type="subcellular location">
    <subcellularLocation>
        <location evidence="1 7">Secreted</location>
    </subcellularLocation>
</comment>
<evidence type="ECO:0000256" key="6">
    <source>
        <dbReference type="ARBA" id="ARBA00022737"/>
    </source>
</evidence>
<comment type="similarity">
    <text evidence="2 7">Belongs to the plant self-incompatibility (S1) protein family.</text>
</comment>
<dbReference type="Gene3D" id="1.25.40.10">
    <property type="entry name" value="Tetratricopeptide repeat domain"/>
    <property type="match status" value="1"/>
</dbReference>
<evidence type="ECO:0000256" key="3">
    <source>
        <dbReference type="ARBA" id="ARBA00022471"/>
    </source>
</evidence>
<keyword evidence="9" id="KW-1185">Reference proteome</keyword>
<evidence type="ECO:0000256" key="5">
    <source>
        <dbReference type="ARBA" id="ARBA00022729"/>
    </source>
</evidence>
<dbReference type="EMBL" id="JACTNZ010000003">
    <property type="protein sequence ID" value="KAG5559043.1"/>
    <property type="molecule type" value="Genomic_DNA"/>
</dbReference>
<evidence type="ECO:0000256" key="7">
    <source>
        <dbReference type="RuleBase" id="RU367044"/>
    </source>
</evidence>
<keyword evidence="5" id="KW-0732">Signal</keyword>
<organism evidence="8 9">
    <name type="scientific">Rhododendron griersonianum</name>
    <dbReference type="NCBI Taxonomy" id="479676"/>
    <lineage>
        <taxon>Eukaryota</taxon>
        <taxon>Viridiplantae</taxon>
        <taxon>Streptophyta</taxon>
        <taxon>Embryophyta</taxon>
        <taxon>Tracheophyta</taxon>
        <taxon>Spermatophyta</taxon>
        <taxon>Magnoliopsida</taxon>
        <taxon>eudicotyledons</taxon>
        <taxon>Gunneridae</taxon>
        <taxon>Pentapetalae</taxon>
        <taxon>asterids</taxon>
        <taxon>Ericales</taxon>
        <taxon>Ericaceae</taxon>
        <taxon>Ericoideae</taxon>
        <taxon>Rhodoreae</taxon>
        <taxon>Rhododendron</taxon>
    </lineage>
</organism>
<dbReference type="Pfam" id="PF05938">
    <property type="entry name" value="Self-incomp_S1"/>
    <property type="match status" value="1"/>
</dbReference>
<keyword evidence="3 7" id="KW-0713">Self-incompatibility</keyword>
<dbReference type="InterPro" id="IPR011990">
    <property type="entry name" value="TPR-like_helical_dom_sf"/>
</dbReference>
<name>A0AAV6L1U6_9ERIC</name>
<dbReference type="PANTHER" id="PTHR31232:SF155">
    <property type="entry name" value="PLANT SELF-INCOMPATIBILITY PROTEIN S1 FAMILY"/>
    <property type="match status" value="1"/>
</dbReference>
<evidence type="ECO:0000313" key="8">
    <source>
        <dbReference type="EMBL" id="KAG5559043.1"/>
    </source>
</evidence>
<evidence type="ECO:0000256" key="2">
    <source>
        <dbReference type="ARBA" id="ARBA00005581"/>
    </source>
</evidence>
<dbReference type="InterPro" id="IPR002034">
    <property type="entry name" value="AIPM/Hcit_synth_CS"/>
</dbReference>
<evidence type="ECO:0000313" key="9">
    <source>
        <dbReference type="Proteomes" id="UP000823749"/>
    </source>
</evidence>
<accession>A0AAV6L1U6</accession>
<dbReference type="InterPro" id="IPR010264">
    <property type="entry name" value="Self-incomp_S1"/>
</dbReference>
<dbReference type="PROSITE" id="PS00816">
    <property type="entry name" value="AIPM_HOMOCIT_SYNTH_2"/>
    <property type="match status" value="1"/>
</dbReference>
<proteinExistence type="inferred from homology"/>
<comment type="caution">
    <text evidence="8">The sequence shown here is derived from an EMBL/GenBank/DDBJ whole genome shotgun (WGS) entry which is preliminary data.</text>
</comment>
<sequence length="296" mass="34039">MCVKVVLIFGFLWIAIYASVMIPINMHKVVWCIVGGCLHRCTFRHDGATGTAYDVGCYPLGEKFQLDRPPLLSLDQKSFFSNRVQMRVISGVPNNPKPLLAHCKSADDDIGMHELKTGEELDWHFGVDFFKRTLFFCHFYWDSKDIAFDVFRLLDIWGNHYTSYYCFNWDSKEQIIVVFKAHVLYYYKSCNWLVEPDGFYFNTASNLVVTSSNRLIDIFRKSSHLVFAQFDKIPQPDIVARTTMLAAYSASRKLDMALEVFNTTPLRISDTVSYNAMITAHCHNDDGHAAIDSFAR</sequence>
<protein>
    <recommendedName>
        <fullName evidence="7">S-protein homolog</fullName>
    </recommendedName>
</protein>
<dbReference type="Proteomes" id="UP000823749">
    <property type="component" value="Chromosome 3"/>
</dbReference>
<dbReference type="InterPro" id="IPR002885">
    <property type="entry name" value="PPR_rpt"/>
</dbReference>
<evidence type="ECO:0000256" key="4">
    <source>
        <dbReference type="ARBA" id="ARBA00022525"/>
    </source>
</evidence>
<dbReference type="GO" id="GO:0060320">
    <property type="term" value="P:rejection of self pollen"/>
    <property type="evidence" value="ECO:0007669"/>
    <property type="project" value="UniProtKB-KW"/>
</dbReference>
<dbReference type="AlphaFoldDB" id="A0AAV6L1U6"/>
<keyword evidence="6" id="KW-0677">Repeat</keyword>
<reference evidence="8" key="1">
    <citation type="submission" date="2020-08" db="EMBL/GenBank/DDBJ databases">
        <title>Plant Genome Project.</title>
        <authorList>
            <person name="Zhang R.-G."/>
        </authorList>
    </citation>
    <scope>NUCLEOTIDE SEQUENCE</scope>
    <source>
        <strain evidence="8">WSP0</strain>
        <tissue evidence="8">Leaf</tissue>
    </source>
</reference>
<dbReference type="GO" id="GO:0005576">
    <property type="term" value="C:extracellular region"/>
    <property type="evidence" value="ECO:0007669"/>
    <property type="project" value="UniProtKB-SubCell"/>
</dbReference>
<dbReference type="PANTHER" id="PTHR31232">
    <property type="match status" value="1"/>
</dbReference>
<keyword evidence="4 7" id="KW-0964">Secreted</keyword>